<keyword evidence="1" id="KW-0472">Membrane</keyword>
<evidence type="ECO:0000313" key="3">
    <source>
        <dbReference type="Proteomes" id="UP001162480"/>
    </source>
</evidence>
<sequence length="70" mass="8437">MKPFVVQWNNKIIVYKLSVTHSQIHWIYDGKIDKQIFISRWKNLHTVFHIWVAFLCGYSYTSVILDIYCS</sequence>
<proteinExistence type="predicted"/>
<gene>
    <name evidence="2" type="ORF">OCTVUL_1B008644</name>
</gene>
<keyword evidence="3" id="KW-1185">Reference proteome</keyword>
<reference evidence="2" key="1">
    <citation type="submission" date="2023-08" db="EMBL/GenBank/DDBJ databases">
        <authorList>
            <person name="Alioto T."/>
            <person name="Alioto T."/>
            <person name="Gomez Garrido J."/>
        </authorList>
    </citation>
    <scope>NUCLEOTIDE SEQUENCE</scope>
</reference>
<keyword evidence="1" id="KW-1133">Transmembrane helix</keyword>
<dbReference type="AlphaFoldDB" id="A0AA36AS59"/>
<feature type="transmembrane region" description="Helical" evidence="1">
    <location>
        <begin position="48"/>
        <end position="69"/>
    </location>
</feature>
<protein>
    <submittedName>
        <fullName evidence="2">Uncharacterized protein</fullName>
    </submittedName>
</protein>
<evidence type="ECO:0000256" key="1">
    <source>
        <dbReference type="SAM" id="Phobius"/>
    </source>
</evidence>
<name>A0AA36AS59_OCTVU</name>
<organism evidence="2 3">
    <name type="scientific">Octopus vulgaris</name>
    <name type="common">Common octopus</name>
    <dbReference type="NCBI Taxonomy" id="6645"/>
    <lineage>
        <taxon>Eukaryota</taxon>
        <taxon>Metazoa</taxon>
        <taxon>Spiralia</taxon>
        <taxon>Lophotrochozoa</taxon>
        <taxon>Mollusca</taxon>
        <taxon>Cephalopoda</taxon>
        <taxon>Coleoidea</taxon>
        <taxon>Octopodiformes</taxon>
        <taxon>Octopoda</taxon>
        <taxon>Incirrata</taxon>
        <taxon>Octopodidae</taxon>
        <taxon>Octopus</taxon>
    </lineage>
</organism>
<evidence type="ECO:0000313" key="2">
    <source>
        <dbReference type="EMBL" id="CAI9721278.1"/>
    </source>
</evidence>
<keyword evidence="1" id="KW-0812">Transmembrane</keyword>
<dbReference type="EMBL" id="OX597817">
    <property type="protein sequence ID" value="CAI9721278.1"/>
    <property type="molecule type" value="Genomic_DNA"/>
</dbReference>
<accession>A0AA36AS59</accession>
<dbReference type="Proteomes" id="UP001162480">
    <property type="component" value="Chromosome 4"/>
</dbReference>